<dbReference type="SUPFAM" id="SSF48498">
    <property type="entry name" value="Tetracyclin repressor-like, C-terminal domain"/>
    <property type="match status" value="1"/>
</dbReference>
<keyword evidence="1" id="KW-0805">Transcription regulation</keyword>
<evidence type="ECO:0000256" key="3">
    <source>
        <dbReference type="ARBA" id="ARBA00023163"/>
    </source>
</evidence>
<feature type="compositionally biased region" description="Basic residues" evidence="5">
    <location>
        <begin position="8"/>
        <end position="17"/>
    </location>
</feature>
<organism evidence="7 8">
    <name type="scientific">Halomonas icarae</name>
    <dbReference type="NCBI Taxonomy" id="2691040"/>
    <lineage>
        <taxon>Bacteria</taxon>
        <taxon>Pseudomonadati</taxon>
        <taxon>Pseudomonadota</taxon>
        <taxon>Gammaproteobacteria</taxon>
        <taxon>Oceanospirillales</taxon>
        <taxon>Halomonadaceae</taxon>
        <taxon>Halomonas</taxon>
    </lineage>
</organism>
<dbReference type="PRINTS" id="PR00455">
    <property type="entry name" value="HTHTETR"/>
</dbReference>
<keyword evidence="2 4" id="KW-0238">DNA-binding</keyword>
<dbReference type="Proteomes" id="UP000448235">
    <property type="component" value="Unassembled WGS sequence"/>
</dbReference>
<dbReference type="Pfam" id="PF00440">
    <property type="entry name" value="TetR_N"/>
    <property type="match status" value="1"/>
</dbReference>
<dbReference type="InterPro" id="IPR001647">
    <property type="entry name" value="HTH_TetR"/>
</dbReference>
<evidence type="ECO:0000313" key="8">
    <source>
        <dbReference type="Proteomes" id="UP000448235"/>
    </source>
</evidence>
<reference evidence="7 8" key="1">
    <citation type="submission" date="2019-12" db="EMBL/GenBank/DDBJ databases">
        <title>Draft genome sequencing of Halomonas icarensis D1-1.</title>
        <authorList>
            <person name="Pandiyan K."/>
            <person name="Kushwaha P."/>
            <person name="Gowdham M."/>
            <person name="Chakdar H."/>
            <person name="Singh A."/>
            <person name="Kumar M."/>
            <person name="Saxena A.K."/>
        </authorList>
    </citation>
    <scope>NUCLEOTIDE SEQUENCE [LARGE SCALE GENOMIC DNA]</scope>
    <source>
        <strain evidence="7 8">D1-1</strain>
    </source>
</reference>
<dbReference type="SUPFAM" id="SSF46689">
    <property type="entry name" value="Homeodomain-like"/>
    <property type="match status" value="1"/>
</dbReference>
<evidence type="ECO:0000256" key="4">
    <source>
        <dbReference type="PROSITE-ProRule" id="PRU00335"/>
    </source>
</evidence>
<comment type="caution">
    <text evidence="7">The sequence shown here is derived from an EMBL/GenBank/DDBJ whole genome shotgun (WGS) entry which is preliminary data.</text>
</comment>
<evidence type="ECO:0000313" key="7">
    <source>
        <dbReference type="EMBL" id="NAW11451.1"/>
    </source>
</evidence>
<dbReference type="EMBL" id="WUTS01000001">
    <property type="protein sequence ID" value="NAW11451.1"/>
    <property type="molecule type" value="Genomic_DNA"/>
</dbReference>
<dbReference type="InterPro" id="IPR011075">
    <property type="entry name" value="TetR_C"/>
</dbReference>
<protein>
    <submittedName>
        <fullName evidence="7">TetR family transcriptional regulator</fullName>
    </submittedName>
</protein>
<feature type="DNA-binding region" description="H-T-H motif" evidence="4">
    <location>
        <begin position="46"/>
        <end position="65"/>
    </location>
</feature>
<name>A0A7X4VW63_9GAMM</name>
<proteinExistence type="predicted"/>
<sequence length="212" mass="23912">MTQTTSQHPRRRGRPPKVPRDDPDTRAALIRSGLEVLTEQGFTVSGIDGILKRVGVPKGSFYYYFDSKEAFGRAVMEQYGAYFAAKLERHLDDDSRSPLARLEAFVEDATAGMARHDYRRGCLVGNLGQEVSSLPEGYRQWLRATLADWQRRLSRCLREAQGVGELAESADCERLAEAFWIGWEGAVMRARLEGAPRPLETFIAIYMQGLPR</sequence>
<gene>
    <name evidence="7" type="ORF">GRB80_01180</name>
</gene>
<feature type="region of interest" description="Disordered" evidence="5">
    <location>
        <begin position="1"/>
        <end position="24"/>
    </location>
</feature>
<dbReference type="PANTHER" id="PTHR47506:SF6">
    <property type="entry name" value="HTH-TYPE TRANSCRIPTIONAL REPRESSOR NEMR"/>
    <property type="match status" value="1"/>
</dbReference>
<keyword evidence="8" id="KW-1185">Reference proteome</keyword>
<keyword evidence="3" id="KW-0804">Transcription</keyword>
<dbReference type="PROSITE" id="PS50977">
    <property type="entry name" value="HTH_TETR_2"/>
    <property type="match status" value="1"/>
</dbReference>
<evidence type="ECO:0000256" key="5">
    <source>
        <dbReference type="SAM" id="MobiDB-lite"/>
    </source>
</evidence>
<dbReference type="Pfam" id="PF16925">
    <property type="entry name" value="TetR_C_13"/>
    <property type="match status" value="1"/>
</dbReference>
<evidence type="ECO:0000256" key="1">
    <source>
        <dbReference type="ARBA" id="ARBA00023015"/>
    </source>
</evidence>
<evidence type="ECO:0000256" key="2">
    <source>
        <dbReference type="ARBA" id="ARBA00023125"/>
    </source>
</evidence>
<dbReference type="Gene3D" id="1.10.357.10">
    <property type="entry name" value="Tetracycline Repressor, domain 2"/>
    <property type="match status" value="1"/>
</dbReference>
<dbReference type="AlphaFoldDB" id="A0A7X4VW63"/>
<accession>A0A7X4VW63</accession>
<feature type="domain" description="HTH tetR-type" evidence="6">
    <location>
        <begin position="23"/>
        <end position="83"/>
    </location>
</feature>
<dbReference type="PANTHER" id="PTHR47506">
    <property type="entry name" value="TRANSCRIPTIONAL REGULATORY PROTEIN"/>
    <property type="match status" value="1"/>
</dbReference>
<dbReference type="GO" id="GO:0003677">
    <property type="term" value="F:DNA binding"/>
    <property type="evidence" value="ECO:0007669"/>
    <property type="project" value="UniProtKB-UniRule"/>
</dbReference>
<dbReference type="InterPro" id="IPR036271">
    <property type="entry name" value="Tet_transcr_reg_TetR-rel_C_sf"/>
</dbReference>
<dbReference type="InterPro" id="IPR009057">
    <property type="entry name" value="Homeodomain-like_sf"/>
</dbReference>
<evidence type="ECO:0000259" key="6">
    <source>
        <dbReference type="PROSITE" id="PS50977"/>
    </source>
</evidence>